<accession>A0A1T4XPX2</accession>
<feature type="domain" description="HTH lacI-type" evidence="4">
    <location>
        <begin position="3"/>
        <end position="57"/>
    </location>
</feature>
<dbReference type="STRING" id="1147123.SAMN05443428_11111"/>
<dbReference type="PROSITE" id="PS50932">
    <property type="entry name" value="HTH_LACI_2"/>
    <property type="match status" value="1"/>
</dbReference>
<keyword evidence="2" id="KW-0238">DNA-binding</keyword>
<keyword evidence="1" id="KW-0805">Transcription regulation</keyword>
<dbReference type="AlphaFoldDB" id="A0A1T4XPX2"/>
<dbReference type="Gene3D" id="3.40.50.2300">
    <property type="match status" value="2"/>
</dbReference>
<keyword evidence="3" id="KW-0804">Transcription</keyword>
<proteinExistence type="predicted"/>
<dbReference type="PANTHER" id="PTHR30146">
    <property type="entry name" value="LACI-RELATED TRANSCRIPTIONAL REPRESSOR"/>
    <property type="match status" value="1"/>
</dbReference>
<dbReference type="GO" id="GO:0000976">
    <property type="term" value="F:transcription cis-regulatory region binding"/>
    <property type="evidence" value="ECO:0007669"/>
    <property type="project" value="TreeGrafter"/>
</dbReference>
<dbReference type="CDD" id="cd06267">
    <property type="entry name" value="PBP1_LacI_sugar_binding-like"/>
    <property type="match status" value="1"/>
</dbReference>
<keyword evidence="6" id="KW-1185">Reference proteome</keyword>
<sequence length="327" mass="36648">MSVTIKDIAKILNVSYATVSKALSDRDDISEEMKAKVRKVAEELNYKPNYIARGLVKKETKTIGLIIPDITNPFYSEIAMAIEETVNKEGYSVFLCNSNWKNSNENDYINLLTSKKVDGIIIAPIGEESLNLESVDIPIVIVGTKKSYNNQNYVVIDDEKGGYIAVKHLIKQNCKKIMFVGGKQNVQSNKQRLEGYKRALIESNYEINEQYIRSGNFKQESGYLIMKKVFNDGIIPDGVFAGNDLLALGVMRSALDFGLKIPDDIKIVGFDDIPFASLPEISLTTILQPKYKMGEHAANMLLSKIKNPEINCENIILKPKLIKRKTG</sequence>
<evidence type="ECO:0000256" key="3">
    <source>
        <dbReference type="ARBA" id="ARBA00023163"/>
    </source>
</evidence>
<evidence type="ECO:0000256" key="2">
    <source>
        <dbReference type="ARBA" id="ARBA00023125"/>
    </source>
</evidence>
<gene>
    <name evidence="5" type="ORF">SAMN05443428_11111</name>
</gene>
<dbReference type="SMART" id="SM00354">
    <property type="entry name" value="HTH_LACI"/>
    <property type="match status" value="1"/>
</dbReference>
<dbReference type="InterPro" id="IPR010982">
    <property type="entry name" value="Lambda_DNA-bd_dom_sf"/>
</dbReference>
<name>A0A1T4XPX2_9CLOT</name>
<dbReference type="Gene3D" id="1.10.260.40">
    <property type="entry name" value="lambda repressor-like DNA-binding domains"/>
    <property type="match status" value="1"/>
</dbReference>
<dbReference type="Pfam" id="PF00532">
    <property type="entry name" value="Peripla_BP_1"/>
    <property type="match status" value="1"/>
</dbReference>
<dbReference type="InterPro" id="IPR028082">
    <property type="entry name" value="Peripla_BP_I"/>
</dbReference>
<evidence type="ECO:0000259" key="4">
    <source>
        <dbReference type="PROSITE" id="PS50932"/>
    </source>
</evidence>
<evidence type="ECO:0000256" key="1">
    <source>
        <dbReference type="ARBA" id="ARBA00023015"/>
    </source>
</evidence>
<dbReference type="SUPFAM" id="SSF47413">
    <property type="entry name" value="lambda repressor-like DNA-binding domains"/>
    <property type="match status" value="1"/>
</dbReference>
<dbReference type="PANTHER" id="PTHR30146:SF109">
    <property type="entry name" value="HTH-TYPE TRANSCRIPTIONAL REGULATOR GALS"/>
    <property type="match status" value="1"/>
</dbReference>
<dbReference type="InterPro" id="IPR000843">
    <property type="entry name" value="HTH_LacI"/>
</dbReference>
<evidence type="ECO:0000313" key="6">
    <source>
        <dbReference type="Proteomes" id="UP000190105"/>
    </source>
</evidence>
<dbReference type="InterPro" id="IPR001761">
    <property type="entry name" value="Peripla_BP/Lac1_sug-bd_dom"/>
</dbReference>
<dbReference type="EMBL" id="FUYH01000011">
    <property type="protein sequence ID" value="SKA91168.1"/>
    <property type="molecule type" value="Genomic_DNA"/>
</dbReference>
<evidence type="ECO:0000313" key="5">
    <source>
        <dbReference type="EMBL" id="SKA91168.1"/>
    </source>
</evidence>
<protein>
    <submittedName>
        <fullName evidence="5">Transcriptional regulator, LacI family</fullName>
    </submittedName>
</protein>
<dbReference type="OrthoDB" id="9784962at2"/>
<dbReference type="Proteomes" id="UP000190105">
    <property type="component" value="Unassembled WGS sequence"/>
</dbReference>
<dbReference type="GO" id="GO:0003700">
    <property type="term" value="F:DNA-binding transcription factor activity"/>
    <property type="evidence" value="ECO:0007669"/>
    <property type="project" value="TreeGrafter"/>
</dbReference>
<dbReference type="CDD" id="cd01392">
    <property type="entry name" value="HTH_LacI"/>
    <property type="match status" value="1"/>
</dbReference>
<organism evidence="5 6">
    <name type="scientific">Caloramator quimbayensis</name>
    <dbReference type="NCBI Taxonomy" id="1147123"/>
    <lineage>
        <taxon>Bacteria</taxon>
        <taxon>Bacillati</taxon>
        <taxon>Bacillota</taxon>
        <taxon>Clostridia</taxon>
        <taxon>Eubacteriales</taxon>
        <taxon>Clostridiaceae</taxon>
        <taxon>Caloramator</taxon>
    </lineage>
</organism>
<dbReference type="SUPFAM" id="SSF53822">
    <property type="entry name" value="Periplasmic binding protein-like I"/>
    <property type="match status" value="1"/>
</dbReference>
<dbReference type="RefSeq" id="WP_078696661.1">
    <property type="nucleotide sequence ID" value="NZ_FUYH01000011.1"/>
</dbReference>
<dbReference type="Pfam" id="PF00356">
    <property type="entry name" value="LacI"/>
    <property type="match status" value="1"/>
</dbReference>
<reference evidence="6" key="1">
    <citation type="submission" date="2017-02" db="EMBL/GenBank/DDBJ databases">
        <authorList>
            <person name="Varghese N."/>
            <person name="Submissions S."/>
        </authorList>
    </citation>
    <scope>NUCLEOTIDE SEQUENCE [LARGE SCALE GENOMIC DNA]</scope>
    <source>
        <strain evidence="6">USBA 833</strain>
    </source>
</reference>